<dbReference type="InterPro" id="IPR040525">
    <property type="entry name" value="UGGT_TRXL_4"/>
</dbReference>
<evidence type="ECO:0000256" key="1">
    <source>
        <dbReference type="ARBA" id="ARBA00001913"/>
    </source>
</evidence>
<evidence type="ECO:0000256" key="7">
    <source>
        <dbReference type="ARBA" id="ARBA00022824"/>
    </source>
</evidence>
<evidence type="ECO:0000259" key="13">
    <source>
        <dbReference type="Pfam" id="PF18403"/>
    </source>
</evidence>
<dbReference type="UniPathway" id="UPA00378"/>
<evidence type="ECO:0000259" key="10">
    <source>
        <dbReference type="Pfam" id="PF18400"/>
    </source>
</evidence>
<reference evidence="15" key="1">
    <citation type="submission" date="2020-11" db="EMBL/GenBank/DDBJ databases">
        <authorList>
            <person name="Koelle M."/>
            <person name="Horta M.A.C."/>
            <person name="Nowrousian M."/>
            <person name="Ohm R.A."/>
            <person name="Benz P."/>
            <person name="Pilgard A."/>
        </authorList>
    </citation>
    <scope>NUCLEOTIDE SEQUENCE</scope>
    <source>
        <strain evidence="15">FPRL280</strain>
    </source>
</reference>
<comment type="cofactor">
    <cofactor evidence="1">
        <name>Ca(2+)</name>
        <dbReference type="ChEBI" id="CHEBI:29108"/>
    </cofactor>
</comment>
<dbReference type="InterPro" id="IPR009448">
    <property type="entry name" value="UDP-g_GGtrans"/>
</dbReference>
<keyword evidence="6 9" id="KW-0732">Signal</keyword>
<dbReference type="Pfam" id="PF18401">
    <property type="entry name" value="Thioredoxin_13"/>
    <property type="match status" value="1"/>
</dbReference>
<dbReference type="GO" id="GO:0003980">
    <property type="term" value="F:UDP-glucose:glycoprotein glucosyltransferase activity"/>
    <property type="evidence" value="ECO:0007669"/>
    <property type="project" value="InterPro"/>
</dbReference>
<organism evidence="15 16">
    <name type="scientific">Rhodonia placenta</name>
    <dbReference type="NCBI Taxonomy" id="104341"/>
    <lineage>
        <taxon>Eukaryota</taxon>
        <taxon>Fungi</taxon>
        <taxon>Dikarya</taxon>
        <taxon>Basidiomycota</taxon>
        <taxon>Agaricomycotina</taxon>
        <taxon>Agaricomycetes</taxon>
        <taxon>Polyporales</taxon>
        <taxon>Adustoporiaceae</taxon>
        <taxon>Rhodonia</taxon>
    </lineage>
</organism>
<keyword evidence="5" id="KW-0808">Transferase</keyword>
<evidence type="ECO:0000313" key="15">
    <source>
        <dbReference type="EMBL" id="KAF9809975.1"/>
    </source>
</evidence>
<evidence type="ECO:0000256" key="9">
    <source>
        <dbReference type="SAM" id="SignalP"/>
    </source>
</evidence>
<dbReference type="InterPro" id="IPR040694">
    <property type="entry name" value="UGGT_TRXL_2"/>
</dbReference>
<evidence type="ECO:0008006" key="17">
    <source>
        <dbReference type="Google" id="ProtNLM"/>
    </source>
</evidence>
<feature type="chain" id="PRO_5034122472" description="Glycosyltransferase family 24 protein" evidence="9">
    <location>
        <begin position="21"/>
        <end position="1381"/>
    </location>
</feature>
<evidence type="ECO:0000256" key="3">
    <source>
        <dbReference type="ARBA" id="ARBA00004922"/>
    </source>
</evidence>
<dbReference type="InterPro" id="IPR040693">
    <property type="entry name" value="UGGT_TRXL_1"/>
</dbReference>
<dbReference type="GO" id="GO:0051082">
    <property type="term" value="F:unfolded protein binding"/>
    <property type="evidence" value="ECO:0007669"/>
    <property type="project" value="TreeGrafter"/>
</dbReference>
<dbReference type="Pfam" id="PF06427">
    <property type="entry name" value="UDP-g_GGTase"/>
    <property type="match status" value="1"/>
</dbReference>
<evidence type="ECO:0000313" key="16">
    <source>
        <dbReference type="Proteomes" id="UP000639403"/>
    </source>
</evidence>
<dbReference type="GO" id="GO:0018279">
    <property type="term" value="P:protein N-linked glycosylation via asparagine"/>
    <property type="evidence" value="ECO:0007669"/>
    <property type="project" value="TreeGrafter"/>
</dbReference>
<evidence type="ECO:0000256" key="8">
    <source>
        <dbReference type="ARBA" id="ARBA00023180"/>
    </source>
</evidence>
<proteinExistence type="inferred from homology"/>
<keyword evidence="8" id="KW-0325">Glycoprotein</keyword>
<dbReference type="Proteomes" id="UP000639403">
    <property type="component" value="Unassembled WGS sequence"/>
</dbReference>
<dbReference type="EMBL" id="JADOXO010000192">
    <property type="protein sequence ID" value="KAF9809975.1"/>
    <property type="molecule type" value="Genomic_DNA"/>
</dbReference>
<accession>A0A8H7U0K8</accession>
<feature type="signal peptide" evidence="9">
    <location>
        <begin position="1"/>
        <end position="20"/>
    </location>
</feature>
<dbReference type="Pfam" id="PF18400">
    <property type="entry name" value="Thioredoxin_12"/>
    <property type="match status" value="1"/>
</dbReference>
<dbReference type="GO" id="GO:0005788">
    <property type="term" value="C:endoplasmic reticulum lumen"/>
    <property type="evidence" value="ECO:0007669"/>
    <property type="project" value="UniProtKB-SubCell"/>
</dbReference>
<evidence type="ECO:0000256" key="6">
    <source>
        <dbReference type="ARBA" id="ARBA00022729"/>
    </source>
</evidence>
<dbReference type="Pfam" id="PF18403">
    <property type="entry name" value="Thioredoxin_15"/>
    <property type="match status" value="1"/>
</dbReference>
<feature type="domain" description="UGGT thioredoxin-like" evidence="10">
    <location>
        <begin position="39"/>
        <end position="240"/>
    </location>
</feature>
<evidence type="ECO:0000256" key="4">
    <source>
        <dbReference type="ARBA" id="ARBA00006351"/>
    </source>
</evidence>
<dbReference type="GO" id="GO:0036503">
    <property type="term" value="P:ERAD pathway"/>
    <property type="evidence" value="ECO:0007669"/>
    <property type="project" value="TreeGrafter"/>
</dbReference>
<sequence length="1381" mass="154305">MRQGWLYLIYSGLIISGSHALSPPVQVELRSSWPVSDSLLELLETIYIEESEAFFPLLNSLTNPETLPNPPPLTPEDVHRHVLEATLADGYLSVPGVLAAVEMDLALHAATPKLEAFYQYYADRHAFRLNETRQDCESWVDWYGEVVCDAETLAQLAGVETIDPPDSGDVERTYSRPKLLPFDHIQPHPDRTLDTPPRTAVLYASLSSRNFRELHEYLYAASTIASPHVEYVFRPIPSGNRDPAERVYLSGYGVALDMKKMDYLALDDRRQGIGLKATQLIHDSDEPLSTLIHLSQNFPRHATSLSRRVTVSEDVEAEVQNNHAKVAPGGNMAWLNGMLLQEKDMNPFGLLRLLRKERTTMLSLTSLGLSPGQAVELLTHDAIVRAQSQSSVLDGIFDASDRPEEGELLRPMYPGQFPNIRANVFNVVLAVDLSQSSSIHFLAVTVSNIINRNFPFRWGLAPIVETEEGAQMARLVSYLIEHFGNVQAMEFLRFISQADKPIEALAPTVDWALVRSTFSALMAQSEIPEGLATDLDKILAGAVDAPTINTDKARAYAQRLGVTLSSAPHGHVFVNGKHFDLDDAFLRAMQIEFGGQMAFLQEKIATGKLTDEELPNISTYFYDQPTSAKRRNAYIYPSGKTDDLQIFSLLDLVGKNGFPRQSESFVYPPESERVSLTTYIVADFDTKEGISLVKEVLTAVTSSYPSRVSFVHNPANLTKAPSTVETASSSLLAQLICQGILHHVPPSRLVETLGLEDASADEQSSQVVLPAAGSLDDILHEGTLSNKEYDDYVRSSRLIVRDLKLEPGEQALIVNGRVVGPFEPEEFVAEDLGALATYEMRTRVQPVIDALESIYEGLNDIDRASYTDIVTLASSIVSSIQLPDASGVGLFNAPEKPRQRRYQLLDGEYTAHIFGDNTTAMYHFGIVLDPLSEAAQKWSSLIQWLLHIPGVYTELHINPAVYGELPLKRFYRYNLLPRPTFHENGEEVHAKTKFVGLPVEPIYTLAMDVPQSWLARPREALHDLDNILLGALSAHERDRGVHAVFDLDYLVIEGHAREPLTHVPPRGVQLQLVTHAGTAIADTQVVANLGYLQFRTKPGVFHLEIRPGSGREIFEMESVGNEGWDSSPVDEVGNEITLTSFEGLTLYPRLRRRPGMDRADVLADAVEGSSAPKGLLTELTSRLSSIFAGHKNTDLASSGSGQADINIFTVASGLLYERFASIMILSVLRNTNTQSTVKFWFIENFLSPSFLEFIPHFAKEYGFQYELVTYKWPSWLRAQKEKQRIIWAYKILFLDVLFPMDLKKVIFVDADQIVRTDLKELVDLDLHGAPYGYTPMGDDNVEMEGFRFWKTGYWKEFLHGMTYHISALYVVDLVRFRQIHA</sequence>
<evidence type="ECO:0000259" key="12">
    <source>
        <dbReference type="Pfam" id="PF18402"/>
    </source>
</evidence>
<dbReference type="PANTHER" id="PTHR11226:SF0">
    <property type="entry name" value="UDP-GLUCOSE:GLYCOPROTEIN GLUCOSYLTRANSFERASE"/>
    <property type="match status" value="1"/>
</dbReference>
<feature type="domain" description="UDP-glucose:glycoprotein glucosyltransferase thioredoxin-like" evidence="13">
    <location>
        <begin position="668"/>
        <end position="878"/>
    </location>
</feature>
<dbReference type="SUPFAM" id="SSF53448">
    <property type="entry name" value="Nucleotide-diphospho-sugar transferases"/>
    <property type="match status" value="1"/>
</dbReference>
<feature type="domain" description="UGGT thioredoxin-like" evidence="12">
    <location>
        <begin position="407"/>
        <end position="635"/>
    </location>
</feature>
<evidence type="ECO:0000256" key="2">
    <source>
        <dbReference type="ARBA" id="ARBA00004319"/>
    </source>
</evidence>
<protein>
    <recommendedName>
        <fullName evidence="17">Glycosyltransferase family 24 protein</fullName>
    </recommendedName>
</protein>
<feature type="domain" description="UGGT thioredoxin-like" evidence="11">
    <location>
        <begin position="271"/>
        <end position="389"/>
    </location>
</feature>
<dbReference type="InterPro" id="IPR040692">
    <property type="entry name" value="UGGT_TRXL_3"/>
</dbReference>
<reference evidence="15" key="2">
    <citation type="journal article" name="Front. Microbiol.">
        <title>Degradative Capacity of Two Strains of Rhodonia placenta: From Phenotype to Genotype.</title>
        <authorList>
            <person name="Kolle M."/>
            <person name="Horta M.A.C."/>
            <person name="Nowrousian M."/>
            <person name="Ohm R.A."/>
            <person name="Benz J.P."/>
            <person name="Pilgard A."/>
        </authorList>
    </citation>
    <scope>NUCLEOTIDE SEQUENCE</scope>
    <source>
        <strain evidence="15">FPRL280</strain>
    </source>
</reference>
<dbReference type="InterPro" id="IPR029044">
    <property type="entry name" value="Nucleotide-diphossugar_trans"/>
</dbReference>
<dbReference type="InterPro" id="IPR040497">
    <property type="entry name" value="Glyco_transf_24"/>
</dbReference>
<evidence type="ECO:0000259" key="11">
    <source>
        <dbReference type="Pfam" id="PF18401"/>
    </source>
</evidence>
<dbReference type="PANTHER" id="PTHR11226">
    <property type="entry name" value="UDP-GLUCOSE GLYCOPROTEIN:GLUCOSYLTRANSFERASE"/>
    <property type="match status" value="1"/>
</dbReference>
<name>A0A8H7U0K8_9APHY</name>
<comment type="pathway">
    <text evidence="3">Protein modification; protein glycosylation.</text>
</comment>
<comment type="similarity">
    <text evidence="4">Belongs to the glycosyltransferase 8 family.</text>
</comment>
<gene>
    <name evidence="15" type="ORF">IEO21_07205</name>
</gene>
<dbReference type="Gene3D" id="3.90.550.10">
    <property type="entry name" value="Spore Coat Polysaccharide Biosynthesis Protein SpsA, Chain A"/>
    <property type="match status" value="1"/>
</dbReference>
<dbReference type="Pfam" id="PF18404">
    <property type="entry name" value="Glyco_transf_24"/>
    <property type="match status" value="1"/>
</dbReference>
<feature type="domain" description="Glucosyltransferase 24 catalytic" evidence="14">
    <location>
        <begin position="1205"/>
        <end position="1381"/>
    </location>
</feature>
<comment type="subcellular location">
    <subcellularLocation>
        <location evidence="2">Endoplasmic reticulum lumen</location>
    </subcellularLocation>
</comment>
<comment type="caution">
    <text evidence="15">The sequence shown here is derived from an EMBL/GenBank/DDBJ whole genome shotgun (WGS) entry which is preliminary data.</text>
</comment>
<evidence type="ECO:0000256" key="5">
    <source>
        <dbReference type="ARBA" id="ARBA00022679"/>
    </source>
</evidence>
<keyword evidence="7" id="KW-0256">Endoplasmic reticulum</keyword>
<dbReference type="Pfam" id="PF18402">
    <property type="entry name" value="Thioredoxin_14"/>
    <property type="match status" value="1"/>
</dbReference>
<evidence type="ECO:0000259" key="14">
    <source>
        <dbReference type="Pfam" id="PF18404"/>
    </source>
</evidence>